<comment type="cofactor">
    <cofactor evidence="1">
        <name>Mg(2+)</name>
        <dbReference type="ChEBI" id="CHEBI:18420"/>
    </cofactor>
</comment>
<feature type="domain" description="Nudix hydrolase" evidence="6">
    <location>
        <begin position="27"/>
        <end position="156"/>
    </location>
</feature>
<evidence type="ECO:0000256" key="4">
    <source>
        <dbReference type="ARBA" id="ARBA00022842"/>
    </source>
</evidence>
<dbReference type="PANTHER" id="PTHR43046">
    <property type="entry name" value="GDP-MANNOSE MANNOSYL HYDROLASE"/>
    <property type="match status" value="1"/>
</dbReference>
<dbReference type="Pfam" id="PF00293">
    <property type="entry name" value="NUDIX"/>
    <property type="match status" value="1"/>
</dbReference>
<keyword evidence="8" id="KW-1185">Reference proteome</keyword>
<gene>
    <name evidence="7" type="ORF">SCA03_67910</name>
</gene>
<dbReference type="PROSITE" id="PS51462">
    <property type="entry name" value="NUDIX"/>
    <property type="match status" value="1"/>
</dbReference>
<evidence type="ECO:0000259" key="6">
    <source>
        <dbReference type="PROSITE" id="PS51462"/>
    </source>
</evidence>
<evidence type="ECO:0000256" key="5">
    <source>
        <dbReference type="RuleBase" id="RU003476"/>
    </source>
</evidence>
<evidence type="ECO:0000256" key="2">
    <source>
        <dbReference type="ARBA" id="ARBA00005582"/>
    </source>
</evidence>
<comment type="caution">
    <text evidence="7">The sequence shown here is derived from an EMBL/GenBank/DDBJ whole genome shotgun (WGS) entry which is preliminary data.</text>
</comment>
<dbReference type="RefSeq" id="WP_086816933.1">
    <property type="nucleotide sequence ID" value="NZ_BJMM01000094.1"/>
</dbReference>
<keyword evidence="4" id="KW-0460">Magnesium</keyword>
<dbReference type="InterPro" id="IPR015797">
    <property type="entry name" value="NUDIX_hydrolase-like_dom_sf"/>
</dbReference>
<comment type="similarity">
    <text evidence="2 5">Belongs to the Nudix hydrolase family.</text>
</comment>
<organism evidence="7 8">
    <name type="scientific">Streptomyces cacaoi</name>
    <dbReference type="NCBI Taxonomy" id="1898"/>
    <lineage>
        <taxon>Bacteria</taxon>
        <taxon>Bacillati</taxon>
        <taxon>Actinomycetota</taxon>
        <taxon>Actinomycetes</taxon>
        <taxon>Kitasatosporales</taxon>
        <taxon>Streptomycetaceae</taxon>
        <taxon>Streptomyces</taxon>
    </lineage>
</organism>
<dbReference type="GO" id="GO:0016787">
    <property type="term" value="F:hydrolase activity"/>
    <property type="evidence" value="ECO:0007669"/>
    <property type="project" value="UniProtKB-KW"/>
</dbReference>
<evidence type="ECO:0000313" key="7">
    <source>
        <dbReference type="EMBL" id="GEB54240.1"/>
    </source>
</evidence>
<dbReference type="SUPFAM" id="SSF55811">
    <property type="entry name" value="Nudix"/>
    <property type="match status" value="1"/>
</dbReference>
<dbReference type="InterPro" id="IPR020084">
    <property type="entry name" value="NUDIX_hydrolase_CS"/>
</dbReference>
<dbReference type="Gene3D" id="3.90.79.10">
    <property type="entry name" value="Nucleoside Triphosphate Pyrophosphohydrolase"/>
    <property type="match status" value="1"/>
</dbReference>
<dbReference type="PRINTS" id="PR00502">
    <property type="entry name" value="NUDIXFAMILY"/>
</dbReference>
<sequence>MRSAAPDPADTDAWHAYLAEGNAKQARKRVAADVLLRDPSGRVLVVNPTYKPGWDLPGGMAEANEPPKDAVHRELMEELGIGVPLLGLLVVDWVAPHGPWDDQLAFVFDGGTLEDEQTGRLRPHDDELSEIAFVTPAEASGRLRYHVRRRFEYALEALVGGRPLYLHDGVPAL</sequence>
<accession>A0A4Y3REP3</accession>
<evidence type="ECO:0000313" key="8">
    <source>
        <dbReference type="Proteomes" id="UP000319210"/>
    </source>
</evidence>
<dbReference type="AlphaFoldDB" id="A0A4Y3REP3"/>
<reference evidence="7 8" key="1">
    <citation type="submission" date="2019-06" db="EMBL/GenBank/DDBJ databases">
        <title>Whole genome shotgun sequence of Streptomyces cacaoi subsp. cacaoi NBRC 12748.</title>
        <authorList>
            <person name="Hosoyama A."/>
            <person name="Uohara A."/>
            <person name="Ohji S."/>
            <person name="Ichikawa N."/>
        </authorList>
    </citation>
    <scope>NUCLEOTIDE SEQUENCE [LARGE SCALE GENOMIC DNA]</scope>
    <source>
        <strain evidence="7 8">NBRC 12748</strain>
    </source>
</reference>
<dbReference type="InterPro" id="IPR020476">
    <property type="entry name" value="Nudix_hydrolase"/>
</dbReference>
<evidence type="ECO:0000256" key="1">
    <source>
        <dbReference type="ARBA" id="ARBA00001946"/>
    </source>
</evidence>
<dbReference type="InterPro" id="IPR000086">
    <property type="entry name" value="NUDIX_hydrolase_dom"/>
</dbReference>
<dbReference type="OrthoDB" id="4247482at2"/>
<keyword evidence="3 5" id="KW-0378">Hydrolase</keyword>
<dbReference type="Proteomes" id="UP000319210">
    <property type="component" value="Unassembled WGS sequence"/>
</dbReference>
<dbReference type="CDD" id="cd18876">
    <property type="entry name" value="NUDIX_Hydrolase"/>
    <property type="match status" value="1"/>
</dbReference>
<name>A0A4Y3REP3_STRCI</name>
<dbReference type="PROSITE" id="PS00893">
    <property type="entry name" value="NUDIX_BOX"/>
    <property type="match status" value="1"/>
</dbReference>
<dbReference type="EMBL" id="BJMM01000094">
    <property type="protein sequence ID" value="GEB54240.1"/>
    <property type="molecule type" value="Genomic_DNA"/>
</dbReference>
<evidence type="ECO:0000256" key="3">
    <source>
        <dbReference type="ARBA" id="ARBA00022801"/>
    </source>
</evidence>
<proteinExistence type="inferred from homology"/>
<protein>
    <submittedName>
        <fullName evidence="7">NUDIX hydrolase</fullName>
    </submittedName>
</protein>
<dbReference type="PANTHER" id="PTHR43046:SF12">
    <property type="entry name" value="GDP-MANNOSE MANNOSYL HYDROLASE"/>
    <property type="match status" value="1"/>
</dbReference>